<proteinExistence type="predicted"/>
<dbReference type="EMBL" id="LSRX01000951">
    <property type="protein sequence ID" value="OLP85847.1"/>
    <property type="molecule type" value="Genomic_DNA"/>
</dbReference>
<gene>
    <name evidence="1" type="ORF">AK812_SmicGene33115</name>
</gene>
<accession>A0A1Q9CSH2</accession>
<keyword evidence="2" id="KW-1185">Reference proteome</keyword>
<sequence>MSLVPAASVDEVLASSMETVESLVPPRTTEDSDPEDWENLSDDVAVARATLVHNMSAHDDAVANLALSSFTALEVDDTSLDERLQEMNAAMARLLNKGDEQVVMKEEADRCLEVWKYPCSWTGAALLLRFQCSGGFCPVIELERAPGGGCRAWQLGTRVL</sequence>
<organism evidence="1 2">
    <name type="scientific">Symbiodinium microadriaticum</name>
    <name type="common">Dinoflagellate</name>
    <name type="synonym">Zooxanthella microadriatica</name>
    <dbReference type="NCBI Taxonomy" id="2951"/>
    <lineage>
        <taxon>Eukaryota</taxon>
        <taxon>Sar</taxon>
        <taxon>Alveolata</taxon>
        <taxon>Dinophyceae</taxon>
        <taxon>Suessiales</taxon>
        <taxon>Symbiodiniaceae</taxon>
        <taxon>Symbiodinium</taxon>
    </lineage>
</organism>
<reference evidence="1 2" key="1">
    <citation type="submission" date="2016-02" db="EMBL/GenBank/DDBJ databases">
        <title>Genome analysis of coral dinoflagellate symbionts highlights evolutionary adaptations to a symbiotic lifestyle.</title>
        <authorList>
            <person name="Aranda M."/>
            <person name="Li Y."/>
            <person name="Liew Y.J."/>
            <person name="Baumgarten S."/>
            <person name="Simakov O."/>
            <person name="Wilson M."/>
            <person name="Piel J."/>
            <person name="Ashoor H."/>
            <person name="Bougouffa S."/>
            <person name="Bajic V.B."/>
            <person name="Ryu T."/>
            <person name="Ravasi T."/>
            <person name="Bayer T."/>
            <person name="Micklem G."/>
            <person name="Kim H."/>
            <person name="Bhak J."/>
            <person name="Lajeunesse T.C."/>
            <person name="Voolstra C.R."/>
        </authorList>
    </citation>
    <scope>NUCLEOTIDE SEQUENCE [LARGE SCALE GENOMIC DNA]</scope>
    <source>
        <strain evidence="1 2">CCMP2467</strain>
    </source>
</reference>
<protein>
    <submittedName>
        <fullName evidence="1">Uncharacterized protein</fullName>
    </submittedName>
</protein>
<dbReference type="Proteomes" id="UP000186817">
    <property type="component" value="Unassembled WGS sequence"/>
</dbReference>
<name>A0A1Q9CSH2_SYMMI</name>
<evidence type="ECO:0000313" key="2">
    <source>
        <dbReference type="Proteomes" id="UP000186817"/>
    </source>
</evidence>
<dbReference type="AlphaFoldDB" id="A0A1Q9CSH2"/>
<dbReference type="OrthoDB" id="10319096at2759"/>
<comment type="caution">
    <text evidence="1">The sequence shown here is derived from an EMBL/GenBank/DDBJ whole genome shotgun (WGS) entry which is preliminary data.</text>
</comment>
<evidence type="ECO:0000313" key="1">
    <source>
        <dbReference type="EMBL" id="OLP85847.1"/>
    </source>
</evidence>